<evidence type="ECO:0000256" key="5">
    <source>
        <dbReference type="PIRSR" id="PIRSR602401-1"/>
    </source>
</evidence>
<dbReference type="InterPro" id="IPR036396">
    <property type="entry name" value="Cyt_P450_sf"/>
</dbReference>
<dbReference type="PRINTS" id="PR00463">
    <property type="entry name" value="EP450I"/>
</dbReference>
<comment type="cofactor">
    <cofactor evidence="1 5">
        <name>heme</name>
        <dbReference type="ChEBI" id="CHEBI:30413"/>
    </cofactor>
</comment>
<dbReference type="GO" id="GO:0004497">
    <property type="term" value="F:monooxygenase activity"/>
    <property type="evidence" value="ECO:0007669"/>
    <property type="project" value="UniProtKB-KW"/>
</dbReference>
<protein>
    <recommendedName>
        <fullName evidence="10">Cytochrome P450</fullName>
    </recommendedName>
</protein>
<dbReference type="eggNOG" id="KOG0156">
    <property type="taxonomic scope" value="Eukaryota"/>
</dbReference>
<feature type="transmembrane region" description="Helical" evidence="7">
    <location>
        <begin position="12"/>
        <end position="33"/>
    </location>
</feature>
<gene>
    <name evidence="8" type="ORF">HMPREF1541_07097</name>
</gene>
<evidence type="ECO:0000256" key="3">
    <source>
        <dbReference type="ARBA" id="ARBA00023002"/>
    </source>
</evidence>
<comment type="similarity">
    <text evidence="6">Belongs to the cytochrome P450 family.</text>
</comment>
<dbReference type="Pfam" id="PF00067">
    <property type="entry name" value="p450"/>
    <property type="match status" value="1"/>
</dbReference>
<reference evidence="8 9" key="1">
    <citation type="submission" date="2013-03" db="EMBL/GenBank/DDBJ databases">
        <title>The Genome Sequence of Phialophora europaea CBS 101466.</title>
        <authorList>
            <consortium name="The Broad Institute Genomics Platform"/>
            <person name="Cuomo C."/>
            <person name="de Hoog S."/>
            <person name="Gorbushina A."/>
            <person name="Walker B."/>
            <person name="Young S.K."/>
            <person name="Zeng Q."/>
            <person name="Gargeya S."/>
            <person name="Fitzgerald M."/>
            <person name="Haas B."/>
            <person name="Abouelleil A."/>
            <person name="Allen A.W."/>
            <person name="Alvarado L."/>
            <person name="Arachchi H.M."/>
            <person name="Berlin A.M."/>
            <person name="Chapman S.B."/>
            <person name="Gainer-Dewar J."/>
            <person name="Goldberg J."/>
            <person name="Griggs A."/>
            <person name="Gujja S."/>
            <person name="Hansen M."/>
            <person name="Howarth C."/>
            <person name="Imamovic A."/>
            <person name="Ireland A."/>
            <person name="Larimer J."/>
            <person name="McCowan C."/>
            <person name="Murphy C."/>
            <person name="Pearson M."/>
            <person name="Poon T.W."/>
            <person name="Priest M."/>
            <person name="Roberts A."/>
            <person name="Saif S."/>
            <person name="Shea T."/>
            <person name="Sisk P."/>
            <person name="Sykes S."/>
            <person name="Wortman J."/>
            <person name="Nusbaum C."/>
            <person name="Birren B."/>
        </authorList>
    </citation>
    <scope>NUCLEOTIDE SEQUENCE [LARGE SCALE GENOMIC DNA]</scope>
    <source>
        <strain evidence="8 9">CBS 101466</strain>
    </source>
</reference>
<keyword evidence="7" id="KW-0472">Membrane</keyword>
<dbReference type="GO" id="GO:0020037">
    <property type="term" value="F:heme binding"/>
    <property type="evidence" value="ECO:0007669"/>
    <property type="project" value="InterPro"/>
</dbReference>
<sequence length="509" mass="57945">MIMSATQILAHPVLSIAGACALYVASLVIYRLYFHPLARFPGPKYAALSRWHEFYYEVVLKGQFTFKIQELHKQYGPIVRIVPDELHIQDSDFYDILYTKAGRVDKYDWMSGRFGCDTSVFTTAPDDLHRIRRGALNPFFSRQRIVDLQDVIRKHTNTLVDRIQEFQASQKVLPLNRAFMSLTGEVVMEYCFGISYGHLQQPNFEHTLHEPFMAASISGHLSLQYPWVPKALFALPESILVKIEPLYALVFKMQADFRKQIGAMKSGQMDERLKQSTHPTVFQELIAGSLPESEKETRRLQDEAQLVVAAGVTTTGWALSVAAYHITSNSAVFRKLRAELEEALPNSSAPLSWTELEKLPYLSGCVRESVRMSYAVTARNPRLFAKPLAYQDWTIPPRTPVSMTIVDVFDDEEIFPNPRTFDPERWIGNPKAKNGQSLERYFVGFGKGTRSCLGINLAHAELFIAMAAVFRKFEFELYQTELSDVELAHDFFLPSPRLDSKGVRVLVKA</sequence>
<evidence type="ECO:0000256" key="4">
    <source>
        <dbReference type="ARBA" id="ARBA00023004"/>
    </source>
</evidence>
<dbReference type="HOGENOM" id="CLU_001570_14_4_1"/>
<keyword evidence="4 5" id="KW-0408">Iron</keyword>
<evidence type="ECO:0000256" key="1">
    <source>
        <dbReference type="ARBA" id="ARBA00001971"/>
    </source>
</evidence>
<dbReference type="EMBL" id="KB822723">
    <property type="protein sequence ID" value="ETN37475.1"/>
    <property type="molecule type" value="Genomic_DNA"/>
</dbReference>
<dbReference type="Gene3D" id="1.10.630.10">
    <property type="entry name" value="Cytochrome P450"/>
    <property type="match status" value="1"/>
</dbReference>
<dbReference type="InterPro" id="IPR001128">
    <property type="entry name" value="Cyt_P450"/>
</dbReference>
<dbReference type="AlphaFoldDB" id="W2RMD8"/>
<keyword evidence="7" id="KW-1133">Transmembrane helix</keyword>
<accession>W2RMD8</accession>
<evidence type="ECO:0008006" key="10">
    <source>
        <dbReference type="Google" id="ProtNLM"/>
    </source>
</evidence>
<organism evidence="8 9">
    <name type="scientific">Cyphellophora europaea (strain CBS 101466)</name>
    <name type="common">Phialophora europaea</name>
    <dbReference type="NCBI Taxonomy" id="1220924"/>
    <lineage>
        <taxon>Eukaryota</taxon>
        <taxon>Fungi</taxon>
        <taxon>Dikarya</taxon>
        <taxon>Ascomycota</taxon>
        <taxon>Pezizomycotina</taxon>
        <taxon>Eurotiomycetes</taxon>
        <taxon>Chaetothyriomycetidae</taxon>
        <taxon>Chaetothyriales</taxon>
        <taxon>Cyphellophoraceae</taxon>
        <taxon>Cyphellophora</taxon>
    </lineage>
</organism>
<dbReference type="GO" id="GO:0005506">
    <property type="term" value="F:iron ion binding"/>
    <property type="evidence" value="ECO:0007669"/>
    <property type="project" value="InterPro"/>
</dbReference>
<keyword evidence="5 6" id="KW-0349">Heme</keyword>
<dbReference type="PROSITE" id="PS00086">
    <property type="entry name" value="CYTOCHROME_P450"/>
    <property type="match status" value="1"/>
</dbReference>
<dbReference type="InterPro" id="IPR017972">
    <property type="entry name" value="Cyt_P450_CS"/>
</dbReference>
<dbReference type="SUPFAM" id="SSF48264">
    <property type="entry name" value="Cytochrome P450"/>
    <property type="match status" value="1"/>
</dbReference>
<keyword evidence="7" id="KW-0812">Transmembrane</keyword>
<dbReference type="VEuPathDB" id="FungiDB:HMPREF1541_07097"/>
<dbReference type="PANTHER" id="PTHR24305">
    <property type="entry name" value="CYTOCHROME P450"/>
    <property type="match status" value="1"/>
</dbReference>
<dbReference type="PANTHER" id="PTHR24305:SF152">
    <property type="entry name" value="P450, PUTATIVE (EUROFUNG)-RELATED"/>
    <property type="match status" value="1"/>
</dbReference>
<keyword evidence="2 5" id="KW-0479">Metal-binding</keyword>
<keyword evidence="3 6" id="KW-0560">Oxidoreductase</keyword>
<proteinExistence type="inferred from homology"/>
<dbReference type="Proteomes" id="UP000030752">
    <property type="component" value="Unassembled WGS sequence"/>
</dbReference>
<name>W2RMD8_CYPE1</name>
<dbReference type="OrthoDB" id="3945418at2759"/>
<keyword evidence="9" id="KW-1185">Reference proteome</keyword>
<evidence type="ECO:0000256" key="7">
    <source>
        <dbReference type="SAM" id="Phobius"/>
    </source>
</evidence>
<evidence type="ECO:0000313" key="9">
    <source>
        <dbReference type="Proteomes" id="UP000030752"/>
    </source>
</evidence>
<evidence type="ECO:0000256" key="2">
    <source>
        <dbReference type="ARBA" id="ARBA00022723"/>
    </source>
</evidence>
<feature type="binding site" description="axial binding residue" evidence="5">
    <location>
        <position position="452"/>
    </location>
    <ligand>
        <name>heme</name>
        <dbReference type="ChEBI" id="CHEBI:30413"/>
    </ligand>
    <ligandPart>
        <name>Fe</name>
        <dbReference type="ChEBI" id="CHEBI:18248"/>
    </ligandPart>
</feature>
<dbReference type="InterPro" id="IPR050121">
    <property type="entry name" value="Cytochrome_P450_monoxygenase"/>
</dbReference>
<dbReference type="InterPro" id="IPR002401">
    <property type="entry name" value="Cyt_P450_E_grp-I"/>
</dbReference>
<dbReference type="STRING" id="1220924.W2RMD8"/>
<dbReference type="RefSeq" id="XP_008719644.1">
    <property type="nucleotide sequence ID" value="XM_008721422.1"/>
</dbReference>
<evidence type="ECO:0000313" key="8">
    <source>
        <dbReference type="EMBL" id="ETN37475.1"/>
    </source>
</evidence>
<keyword evidence="6" id="KW-0503">Monooxygenase</keyword>
<evidence type="ECO:0000256" key="6">
    <source>
        <dbReference type="RuleBase" id="RU000461"/>
    </source>
</evidence>
<dbReference type="GO" id="GO:0016705">
    <property type="term" value="F:oxidoreductase activity, acting on paired donors, with incorporation or reduction of molecular oxygen"/>
    <property type="evidence" value="ECO:0007669"/>
    <property type="project" value="InterPro"/>
</dbReference>
<dbReference type="GeneID" id="19974436"/>
<dbReference type="CDD" id="cd11062">
    <property type="entry name" value="CYP58-like"/>
    <property type="match status" value="1"/>
</dbReference>
<dbReference type="InParanoid" id="W2RMD8"/>